<dbReference type="SUPFAM" id="SSF55874">
    <property type="entry name" value="ATPase domain of HSP90 chaperone/DNA topoisomerase II/histidine kinase"/>
    <property type="match status" value="1"/>
</dbReference>
<dbReference type="InterPro" id="IPR050482">
    <property type="entry name" value="Sensor_HK_TwoCompSys"/>
</dbReference>
<keyword evidence="8 10" id="KW-0472">Membrane</keyword>
<keyword evidence="7" id="KW-0902">Two-component regulatory system</keyword>
<dbReference type="GO" id="GO:0000155">
    <property type="term" value="F:phosphorelay sensor kinase activity"/>
    <property type="evidence" value="ECO:0007669"/>
    <property type="project" value="InterPro"/>
</dbReference>
<keyword evidence="2" id="KW-1003">Cell membrane</keyword>
<keyword evidence="13" id="KW-1185">Reference proteome</keyword>
<evidence type="ECO:0000256" key="8">
    <source>
        <dbReference type="ARBA" id="ARBA00023136"/>
    </source>
</evidence>
<proteinExistence type="predicted"/>
<evidence type="ECO:0000256" key="7">
    <source>
        <dbReference type="ARBA" id="ARBA00023012"/>
    </source>
</evidence>
<reference evidence="12 13" key="1">
    <citation type="submission" date="2020-04" db="EMBL/GenBank/DDBJ databases">
        <authorList>
            <person name="Klaysubun C."/>
            <person name="Duangmal K."/>
            <person name="Lipun K."/>
        </authorList>
    </citation>
    <scope>NUCLEOTIDE SEQUENCE [LARGE SCALE GENOMIC DNA]</scope>
    <source>
        <strain evidence="12 13">DSM 45300</strain>
    </source>
</reference>
<evidence type="ECO:0000256" key="10">
    <source>
        <dbReference type="SAM" id="Phobius"/>
    </source>
</evidence>
<evidence type="ECO:0000313" key="13">
    <source>
        <dbReference type="Proteomes" id="UP000586918"/>
    </source>
</evidence>
<dbReference type="InterPro" id="IPR011712">
    <property type="entry name" value="Sig_transdc_His_kin_sub3_dim/P"/>
</dbReference>
<keyword evidence="5" id="KW-0418">Kinase</keyword>
<feature type="region of interest" description="Disordered" evidence="9">
    <location>
        <begin position="456"/>
        <end position="479"/>
    </location>
</feature>
<dbReference type="EMBL" id="JAAXKZ010000062">
    <property type="protein sequence ID" value="NMH93264.1"/>
    <property type="molecule type" value="Genomic_DNA"/>
</dbReference>
<gene>
    <name evidence="12" type="ORF">HF519_17140</name>
</gene>
<dbReference type="PROSITE" id="PS50109">
    <property type="entry name" value="HIS_KIN"/>
    <property type="match status" value="1"/>
</dbReference>
<dbReference type="Pfam" id="PF02518">
    <property type="entry name" value="HATPase_c"/>
    <property type="match status" value="1"/>
</dbReference>
<evidence type="ECO:0000256" key="9">
    <source>
        <dbReference type="SAM" id="MobiDB-lite"/>
    </source>
</evidence>
<comment type="subcellular location">
    <subcellularLocation>
        <location evidence="1">Cell membrane</location>
        <topology evidence="1">Multi-pass membrane protein</topology>
    </subcellularLocation>
</comment>
<sequence length="479" mass="51251">MSLTRRRRPSGAGARVRRDVLVFVLVAVVTLAAVSVGAVFYARQAAQAEAFQDAEHTTRRIGEGVVAPLLPDVLAGDRTQRAKLDEAVANRLRDGLFSELIVWRGDGTVLYASDPALIGRVEPVPAEATAAIERGQVSSSIDRHSMTAPGGTGTGRSVEVYVPLRLPGQPPLAFEAYYGAERLDRHTAVLAARLVPLAVGALVLLQVVQIPITVSLARRVRRHEAHRSYLLETTLSASDRERRQIAADLNDGVVQDLAGAGYAIDALLREVPEHRRPVLDAVGSAVRVSLEQLQRLMIDIYPPDLSRAGLAGAVRDLAERLRDHGVTPTVRIEPLPELDDAVAAALYRVAREVIANVGKHACADTVTVRLGPEPVHPGDIVLTVDDDGIGVTAEGLDRRAEGHLGLRLLTDRVDALGGVFTVEPRHGGGTRAYVRVPARITVDGGEHVMAQAAATLADRREGEPAPGAARSSHRSTRDS</sequence>
<dbReference type="SMART" id="SM00387">
    <property type="entry name" value="HATPase_c"/>
    <property type="match status" value="1"/>
</dbReference>
<dbReference type="AlphaFoldDB" id="A0A848DLJ9"/>
<accession>A0A848DLJ9</accession>
<keyword evidence="4 10" id="KW-0812">Transmembrane</keyword>
<evidence type="ECO:0000256" key="2">
    <source>
        <dbReference type="ARBA" id="ARBA00022475"/>
    </source>
</evidence>
<dbReference type="PANTHER" id="PTHR24421:SF37">
    <property type="entry name" value="SENSOR HISTIDINE KINASE NARS"/>
    <property type="match status" value="1"/>
</dbReference>
<dbReference type="Gene3D" id="3.30.565.10">
    <property type="entry name" value="Histidine kinase-like ATPase, C-terminal domain"/>
    <property type="match status" value="1"/>
</dbReference>
<dbReference type="Pfam" id="PF07730">
    <property type="entry name" value="HisKA_3"/>
    <property type="match status" value="1"/>
</dbReference>
<evidence type="ECO:0000256" key="4">
    <source>
        <dbReference type="ARBA" id="ARBA00022692"/>
    </source>
</evidence>
<protein>
    <recommendedName>
        <fullName evidence="11">Histidine kinase domain-containing protein</fullName>
    </recommendedName>
</protein>
<dbReference type="Proteomes" id="UP000586918">
    <property type="component" value="Unassembled WGS sequence"/>
</dbReference>
<comment type="caution">
    <text evidence="12">The sequence shown here is derived from an EMBL/GenBank/DDBJ whole genome shotgun (WGS) entry which is preliminary data.</text>
</comment>
<dbReference type="InterPro" id="IPR005467">
    <property type="entry name" value="His_kinase_dom"/>
</dbReference>
<organism evidence="12 13">
    <name type="scientific">Pseudonocardia bannensis</name>
    <dbReference type="NCBI Taxonomy" id="630973"/>
    <lineage>
        <taxon>Bacteria</taxon>
        <taxon>Bacillati</taxon>
        <taxon>Actinomycetota</taxon>
        <taxon>Actinomycetes</taxon>
        <taxon>Pseudonocardiales</taxon>
        <taxon>Pseudonocardiaceae</taxon>
        <taxon>Pseudonocardia</taxon>
    </lineage>
</organism>
<dbReference type="PANTHER" id="PTHR24421">
    <property type="entry name" value="NITRATE/NITRITE SENSOR PROTEIN NARX-RELATED"/>
    <property type="match status" value="1"/>
</dbReference>
<keyword evidence="6 10" id="KW-1133">Transmembrane helix</keyword>
<evidence type="ECO:0000256" key="6">
    <source>
        <dbReference type="ARBA" id="ARBA00022989"/>
    </source>
</evidence>
<dbReference type="GO" id="GO:0005886">
    <property type="term" value="C:plasma membrane"/>
    <property type="evidence" value="ECO:0007669"/>
    <property type="project" value="UniProtKB-SubCell"/>
</dbReference>
<feature type="domain" description="Histidine kinase" evidence="11">
    <location>
        <begin position="248"/>
        <end position="440"/>
    </location>
</feature>
<dbReference type="CDD" id="cd16917">
    <property type="entry name" value="HATPase_UhpB-NarQ-NarX-like"/>
    <property type="match status" value="1"/>
</dbReference>
<name>A0A848DLJ9_9PSEU</name>
<feature type="transmembrane region" description="Helical" evidence="10">
    <location>
        <begin position="20"/>
        <end position="42"/>
    </location>
</feature>
<dbReference type="InterPro" id="IPR036890">
    <property type="entry name" value="HATPase_C_sf"/>
</dbReference>
<dbReference type="GO" id="GO:0046983">
    <property type="term" value="F:protein dimerization activity"/>
    <property type="evidence" value="ECO:0007669"/>
    <property type="project" value="InterPro"/>
</dbReference>
<dbReference type="RefSeq" id="WP_169413964.1">
    <property type="nucleotide sequence ID" value="NZ_JAAXKZ010000062.1"/>
</dbReference>
<evidence type="ECO:0000259" key="11">
    <source>
        <dbReference type="PROSITE" id="PS50109"/>
    </source>
</evidence>
<evidence type="ECO:0000256" key="5">
    <source>
        <dbReference type="ARBA" id="ARBA00022777"/>
    </source>
</evidence>
<keyword evidence="3" id="KW-0808">Transferase</keyword>
<evidence type="ECO:0000256" key="1">
    <source>
        <dbReference type="ARBA" id="ARBA00004651"/>
    </source>
</evidence>
<dbReference type="InterPro" id="IPR003594">
    <property type="entry name" value="HATPase_dom"/>
</dbReference>
<evidence type="ECO:0000256" key="3">
    <source>
        <dbReference type="ARBA" id="ARBA00022679"/>
    </source>
</evidence>
<evidence type="ECO:0000313" key="12">
    <source>
        <dbReference type="EMBL" id="NMH93264.1"/>
    </source>
</evidence>